<dbReference type="Gene3D" id="2.40.50.100">
    <property type="match status" value="1"/>
</dbReference>
<dbReference type="Gene3D" id="2.40.420.20">
    <property type="match status" value="1"/>
</dbReference>
<reference evidence="6 7" key="1">
    <citation type="submission" date="2019-02" db="EMBL/GenBank/DDBJ databases">
        <title>Arundinibacter roseus gen. nov., sp. nov., a new member of the family Cytophagaceae.</title>
        <authorList>
            <person name="Szuroczki S."/>
            <person name="Khayer B."/>
            <person name="Sproer C."/>
            <person name="Toumi M."/>
            <person name="Szabo A."/>
            <person name="Felfoldi T."/>
            <person name="Schumann P."/>
            <person name="Toth E."/>
        </authorList>
    </citation>
    <scope>NUCLEOTIDE SEQUENCE [LARGE SCALE GENOMIC DNA]</scope>
    <source>
        <strain evidence="6 7">DMA-k-7a</strain>
    </source>
</reference>
<dbReference type="RefSeq" id="WP_132121186.1">
    <property type="nucleotide sequence ID" value="NZ_SMJU01000016.1"/>
</dbReference>
<feature type="coiled-coil region" evidence="2">
    <location>
        <begin position="167"/>
        <end position="194"/>
    </location>
</feature>
<evidence type="ECO:0000259" key="3">
    <source>
        <dbReference type="Pfam" id="PF25919"/>
    </source>
</evidence>
<dbReference type="Pfam" id="PF25954">
    <property type="entry name" value="Beta-barrel_RND_2"/>
    <property type="match status" value="1"/>
</dbReference>
<evidence type="ECO:0000313" key="7">
    <source>
        <dbReference type="Proteomes" id="UP000295706"/>
    </source>
</evidence>
<dbReference type="NCBIfam" id="TIGR01730">
    <property type="entry name" value="RND_mfp"/>
    <property type="match status" value="1"/>
</dbReference>
<evidence type="ECO:0000256" key="2">
    <source>
        <dbReference type="SAM" id="Coils"/>
    </source>
</evidence>
<dbReference type="InterPro" id="IPR058627">
    <property type="entry name" value="MdtA-like_C"/>
</dbReference>
<evidence type="ECO:0000259" key="5">
    <source>
        <dbReference type="Pfam" id="PF25967"/>
    </source>
</evidence>
<protein>
    <submittedName>
        <fullName evidence="6">Efflux RND transporter periplasmic adaptor subunit</fullName>
    </submittedName>
</protein>
<dbReference type="PANTHER" id="PTHR30469">
    <property type="entry name" value="MULTIDRUG RESISTANCE PROTEIN MDTA"/>
    <property type="match status" value="1"/>
</dbReference>
<proteinExistence type="inferred from homology"/>
<dbReference type="Pfam" id="PF25919">
    <property type="entry name" value="BSH_CusB"/>
    <property type="match status" value="1"/>
</dbReference>
<comment type="similarity">
    <text evidence="1">Belongs to the membrane fusion protein (MFP) (TC 8.A.1) family.</text>
</comment>
<dbReference type="InterPro" id="IPR058792">
    <property type="entry name" value="Beta-barrel_RND_2"/>
</dbReference>
<dbReference type="InterPro" id="IPR058790">
    <property type="entry name" value="BSH_CusB"/>
</dbReference>
<dbReference type="PROSITE" id="PS51257">
    <property type="entry name" value="PROKAR_LIPOPROTEIN"/>
    <property type="match status" value="1"/>
</dbReference>
<comment type="caution">
    <text evidence="6">The sequence shown here is derived from an EMBL/GenBank/DDBJ whole genome shotgun (WGS) entry which is preliminary data.</text>
</comment>
<dbReference type="EMBL" id="SMJU01000016">
    <property type="protein sequence ID" value="TDB60800.1"/>
    <property type="molecule type" value="Genomic_DNA"/>
</dbReference>
<dbReference type="PANTHER" id="PTHR30469:SF15">
    <property type="entry name" value="HLYD FAMILY OF SECRETION PROTEINS"/>
    <property type="match status" value="1"/>
</dbReference>
<name>A0A4R4K0Q7_9BACT</name>
<feature type="domain" description="Multidrug resistance protein MdtA-like C-terminal permuted SH3" evidence="5">
    <location>
        <begin position="305"/>
        <end position="368"/>
    </location>
</feature>
<gene>
    <name evidence="6" type="ORF">EZE20_20355</name>
</gene>
<dbReference type="InterPro" id="IPR006143">
    <property type="entry name" value="RND_pump_MFP"/>
</dbReference>
<dbReference type="Pfam" id="PF25967">
    <property type="entry name" value="RND-MFP_C"/>
    <property type="match status" value="1"/>
</dbReference>
<keyword evidence="7" id="KW-1185">Reference proteome</keyword>
<feature type="coiled-coil region" evidence="2">
    <location>
        <begin position="27"/>
        <end position="68"/>
    </location>
</feature>
<feature type="domain" description="CusB-like barrel-sandwich hybrid" evidence="3">
    <location>
        <begin position="98"/>
        <end position="221"/>
    </location>
</feature>
<dbReference type="Proteomes" id="UP000295706">
    <property type="component" value="Unassembled WGS sequence"/>
</dbReference>
<accession>A0A4R4K0Q7</accession>
<organism evidence="6 7">
    <name type="scientific">Arundinibacter roseus</name>
    <dbReference type="NCBI Taxonomy" id="2070510"/>
    <lineage>
        <taxon>Bacteria</taxon>
        <taxon>Pseudomonadati</taxon>
        <taxon>Bacteroidota</taxon>
        <taxon>Cytophagia</taxon>
        <taxon>Cytophagales</taxon>
        <taxon>Spirosomataceae</taxon>
        <taxon>Arundinibacter</taxon>
    </lineage>
</organism>
<dbReference type="Gene3D" id="1.10.287.470">
    <property type="entry name" value="Helix hairpin bin"/>
    <property type="match status" value="1"/>
</dbReference>
<dbReference type="OrthoDB" id="9806939at2"/>
<dbReference type="Gene3D" id="2.40.30.170">
    <property type="match status" value="1"/>
</dbReference>
<dbReference type="GO" id="GO:1990281">
    <property type="term" value="C:efflux pump complex"/>
    <property type="evidence" value="ECO:0007669"/>
    <property type="project" value="TreeGrafter"/>
</dbReference>
<dbReference type="GO" id="GO:0015562">
    <property type="term" value="F:efflux transmembrane transporter activity"/>
    <property type="evidence" value="ECO:0007669"/>
    <property type="project" value="TreeGrafter"/>
</dbReference>
<evidence type="ECO:0000256" key="1">
    <source>
        <dbReference type="ARBA" id="ARBA00009477"/>
    </source>
</evidence>
<evidence type="ECO:0000259" key="4">
    <source>
        <dbReference type="Pfam" id="PF25954"/>
    </source>
</evidence>
<evidence type="ECO:0000313" key="6">
    <source>
        <dbReference type="EMBL" id="TDB60800.1"/>
    </source>
</evidence>
<dbReference type="SUPFAM" id="SSF111369">
    <property type="entry name" value="HlyD-like secretion proteins"/>
    <property type="match status" value="1"/>
</dbReference>
<keyword evidence="2" id="KW-0175">Coiled coil</keyword>
<sequence>MKTNSIVVVAFATVLLLACSGENKDGLAAKQEELAKLKSEQSELNQKIKTLEAEVAQLDTTSQQQERVKSVVVSPILSQNFKHYVEVQGSVDAKNSVMVSPKSGGVVTAVYVKEGDNVRQGATIARVDDSILRESIEELKNQMTLAQTVYEKQARLWEQKIGTEIQYLQAKNNKEALDKKLSTLNTQLSQANIAAPISGVVDMVNVRVGEMASPGMPVVRLVNLGNLKVVAKVADSYAASVRKGDEVIIKFPDLNKEFNARITFVSTTVDPLSRTFTIEANLPSSSGIKPNMLAQVQINDASRSDALVIDQNLVQTNEKGQVVYVAAAEGDRKVAQARTIKTGLSYNGKVEILEGLKTGDQLITQGYQDVADGQLISY</sequence>
<dbReference type="AlphaFoldDB" id="A0A4R4K0Q7"/>
<feature type="domain" description="CusB-like beta-barrel" evidence="4">
    <location>
        <begin position="229"/>
        <end position="301"/>
    </location>
</feature>